<dbReference type="Proteomes" id="UP000253034">
    <property type="component" value="Unassembled WGS sequence"/>
</dbReference>
<dbReference type="GO" id="GO:0007030">
    <property type="term" value="P:Golgi organization"/>
    <property type="evidence" value="ECO:0007669"/>
    <property type="project" value="TreeGrafter"/>
</dbReference>
<dbReference type="PANTHER" id="PTHR12704">
    <property type="entry name" value="TRANS-GOLGI PROTEIN GMX33"/>
    <property type="match status" value="1"/>
</dbReference>
<keyword evidence="3" id="KW-0446">Lipid-binding</keyword>
<dbReference type="AlphaFoldDB" id="A0A369B4R4"/>
<dbReference type="Gene3D" id="1.10.3630.10">
    <property type="entry name" value="yeast vps74-n-term truncation variant domain like"/>
    <property type="match status" value="1"/>
</dbReference>
<dbReference type="EMBL" id="QPJT01000013">
    <property type="protein sequence ID" value="RCX15547.1"/>
    <property type="molecule type" value="Genomic_DNA"/>
</dbReference>
<proteinExistence type="predicted"/>
<evidence type="ECO:0000313" key="5">
    <source>
        <dbReference type="EMBL" id="RCX15547.1"/>
    </source>
</evidence>
<organism evidence="5 6">
    <name type="scientific">Anaerobacterium chartisolvens</name>
    <dbReference type="NCBI Taxonomy" id="1297424"/>
    <lineage>
        <taxon>Bacteria</taxon>
        <taxon>Bacillati</taxon>
        <taxon>Bacillota</taxon>
        <taxon>Clostridia</taxon>
        <taxon>Eubacteriales</taxon>
        <taxon>Oscillospiraceae</taxon>
        <taxon>Anaerobacterium</taxon>
    </lineage>
</organism>
<dbReference type="InterPro" id="IPR038261">
    <property type="entry name" value="GPP34-like_sf"/>
</dbReference>
<comment type="caution">
    <text evidence="5">The sequence shown here is derived from an EMBL/GenBank/DDBJ whole genome shotgun (WGS) entry which is preliminary data.</text>
</comment>
<dbReference type="OrthoDB" id="2418046at2"/>
<dbReference type="InterPro" id="IPR008628">
    <property type="entry name" value="GPP34-like"/>
</dbReference>
<dbReference type="GO" id="GO:0012505">
    <property type="term" value="C:endomembrane system"/>
    <property type="evidence" value="ECO:0007669"/>
    <property type="project" value="UniProtKB-ARBA"/>
</dbReference>
<keyword evidence="2" id="KW-0333">Golgi apparatus</keyword>
<protein>
    <submittedName>
        <fullName evidence="5">Golgi phosphoprotein 3 GPP34</fullName>
    </submittedName>
</protein>
<dbReference type="GO" id="GO:0005829">
    <property type="term" value="C:cytosol"/>
    <property type="evidence" value="ECO:0007669"/>
    <property type="project" value="TreeGrafter"/>
</dbReference>
<keyword evidence="4" id="KW-0472">Membrane</keyword>
<evidence type="ECO:0000313" key="6">
    <source>
        <dbReference type="Proteomes" id="UP000253034"/>
    </source>
</evidence>
<sequence length="220" mass="24450">MLNASERLMLLAINTDKNKIGYDAYNVTRYGIKGIVLMELIALKRVKIEHKRIAVVDDCSTGDRILDMVMEKIKASGHPIKIGSWILGYSMLGSSLKAGIMDSLEDNGIIRQEEQRFLGLFPMKRYIVTGMNHRQELASRIKRLTLGDKNAVGYEEACIISILAVCGYLKAILSKDEIKSIKDKIKLIKKGEYFGIEGQGIEEILKGIRNAISSAATASI</sequence>
<reference evidence="5 6" key="1">
    <citation type="submission" date="2018-07" db="EMBL/GenBank/DDBJ databases">
        <title>Genomic Encyclopedia of Type Strains, Phase IV (KMG-IV): sequencing the most valuable type-strain genomes for metagenomic binning, comparative biology and taxonomic classification.</title>
        <authorList>
            <person name="Goeker M."/>
        </authorList>
    </citation>
    <scope>NUCLEOTIDE SEQUENCE [LARGE SCALE GENOMIC DNA]</scope>
    <source>
        <strain evidence="5 6">DSM 27016</strain>
    </source>
</reference>
<dbReference type="RefSeq" id="WP_114298195.1">
    <property type="nucleotide sequence ID" value="NZ_QPJT01000013.1"/>
</dbReference>
<keyword evidence="6" id="KW-1185">Reference proteome</keyword>
<evidence type="ECO:0000256" key="3">
    <source>
        <dbReference type="ARBA" id="ARBA00023121"/>
    </source>
</evidence>
<dbReference type="PANTHER" id="PTHR12704:SF2">
    <property type="entry name" value="GOLGI PHOSPHOPROTEIN 3 HOMOLOG SAURON"/>
    <property type="match status" value="1"/>
</dbReference>
<dbReference type="Pfam" id="PF05719">
    <property type="entry name" value="GPP34"/>
    <property type="match status" value="1"/>
</dbReference>
<accession>A0A369B4R4</accession>
<comment type="subcellular location">
    <subcellularLocation>
        <location evidence="1">Golgi apparatus membrane</location>
        <topology evidence="1">Peripheral membrane protein</topology>
        <orientation evidence="1">Cytoplasmic side</orientation>
    </subcellularLocation>
</comment>
<gene>
    <name evidence="5" type="ORF">DFR58_113129</name>
</gene>
<dbReference type="GO" id="GO:0043001">
    <property type="term" value="P:Golgi to plasma membrane protein transport"/>
    <property type="evidence" value="ECO:0007669"/>
    <property type="project" value="TreeGrafter"/>
</dbReference>
<dbReference type="GO" id="GO:0006890">
    <property type="term" value="P:retrograde vesicle-mediated transport, Golgi to endoplasmic reticulum"/>
    <property type="evidence" value="ECO:0007669"/>
    <property type="project" value="TreeGrafter"/>
</dbReference>
<evidence type="ECO:0000256" key="4">
    <source>
        <dbReference type="ARBA" id="ARBA00023136"/>
    </source>
</evidence>
<dbReference type="GO" id="GO:0048194">
    <property type="term" value="P:Golgi vesicle budding"/>
    <property type="evidence" value="ECO:0007669"/>
    <property type="project" value="TreeGrafter"/>
</dbReference>
<dbReference type="GO" id="GO:0070273">
    <property type="term" value="F:phosphatidylinositol-4-phosphate binding"/>
    <property type="evidence" value="ECO:0007669"/>
    <property type="project" value="InterPro"/>
</dbReference>
<name>A0A369B4R4_9FIRM</name>
<evidence type="ECO:0000256" key="2">
    <source>
        <dbReference type="ARBA" id="ARBA00023034"/>
    </source>
</evidence>
<evidence type="ECO:0000256" key="1">
    <source>
        <dbReference type="ARBA" id="ARBA00004255"/>
    </source>
</evidence>